<feature type="transmembrane region" description="Helical" evidence="6">
    <location>
        <begin position="790"/>
        <end position="810"/>
    </location>
</feature>
<evidence type="ECO:0000256" key="1">
    <source>
        <dbReference type="ARBA" id="ARBA00004141"/>
    </source>
</evidence>
<feature type="domain" description="Major facilitator superfamily (MFS) profile" evidence="7">
    <location>
        <begin position="628"/>
        <end position="1073"/>
    </location>
</feature>
<accession>A0ABR1AK62</accession>
<feature type="compositionally biased region" description="Polar residues" evidence="5">
    <location>
        <begin position="1146"/>
        <end position="1158"/>
    </location>
</feature>
<evidence type="ECO:0000313" key="8">
    <source>
        <dbReference type="EMBL" id="KAK6621685.1"/>
    </source>
</evidence>
<organism evidence="8 9">
    <name type="scientific">Polyplax serrata</name>
    <name type="common">Common mouse louse</name>
    <dbReference type="NCBI Taxonomy" id="468196"/>
    <lineage>
        <taxon>Eukaryota</taxon>
        <taxon>Metazoa</taxon>
        <taxon>Ecdysozoa</taxon>
        <taxon>Arthropoda</taxon>
        <taxon>Hexapoda</taxon>
        <taxon>Insecta</taxon>
        <taxon>Pterygota</taxon>
        <taxon>Neoptera</taxon>
        <taxon>Paraneoptera</taxon>
        <taxon>Psocodea</taxon>
        <taxon>Troctomorpha</taxon>
        <taxon>Phthiraptera</taxon>
        <taxon>Anoplura</taxon>
        <taxon>Polyplacidae</taxon>
        <taxon>Polyplax</taxon>
    </lineage>
</organism>
<comment type="subcellular location">
    <subcellularLocation>
        <location evidence="1">Membrane</location>
        <topology evidence="1">Multi-pass membrane protein</topology>
    </subcellularLocation>
</comment>
<evidence type="ECO:0000256" key="2">
    <source>
        <dbReference type="ARBA" id="ARBA00022692"/>
    </source>
</evidence>
<dbReference type="Gene3D" id="1.20.1250.20">
    <property type="entry name" value="MFS general substrate transporter like domains"/>
    <property type="match status" value="1"/>
</dbReference>
<dbReference type="Gene3D" id="2.60.120.970">
    <property type="match status" value="1"/>
</dbReference>
<feature type="transmembrane region" description="Helical" evidence="6">
    <location>
        <begin position="921"/>
        <end position="943"/>
    </location>
</feature>
<dbReference type="Pfam" id="PF00083">
    <property type="entry name" value="Sugar_tr"/>
    <property type="match status" value="1"/>
</dbReference>
<feature type="region of interest" description="Disordered" evidence="5">
    <location>
        <begin position="1132"/>
        <end position="1158"/>
    </location>
</feature>
<feature type="transmembrane region" description="Helical" evidence="6">
    <location>
        <begin position="981"/>
        <end position="1004"/>
    </location>
</feature>
<feature type="transmembrane region" description="Helical" evidence="6">
    <location>
        <begin position="708"/>
        <end position="728"/>
    </location>
</feature>
<dbReference type="InterPro" id="IPR036259">
    <property type="entry name" value="MFS_trans_sf"/>
</dbReference>
<dbReference type="EMBL" id="JAWJWF010000047">
    <property type="protein sequence ID" value="KAK6621685.1"/>
    <property type="molecule type" value="Genomic_DNA"/>
</dbReference>
<dbReference type="InterPro" id="IPR020846">
    <property type="entry name" value="MFS_dom"/>
</dbReference>
<evidence type="ECO:0000313" key="9">
    <source>
        <dbReference type="Proteomes" id="UP001359485"/>
    </source>
</evidence>
<sequence length="1158" mass="131134">MKETAIENTGVNSEEEFAQRSKEMRLKSIISQVLSFRGGSMKPNEQMPNVKHFNALREIYEMNKKRIKSEDWTASYTEKVQSFYPSCDMPRNTDEDVWSDPYSMNLLFDLDYPNPQEDSTIMIVSAKLRLYKLAQENYSVPSLETTTPKIKTEKPNGGLGILPGDDDRQIRVSVYWYTRSLRRHRAKKKLLDSQMLSVFRPKWAEFNIRAAVRTWKDSGRNFGLVVTVEDDDGVLLPAEQYIHSMNCSKWTATVRPIPSIIMDKTQQYYADNPMEGKNETSEEEEDKRKSYPYEPLLYPIIDLRTREVPNSELKNLALVNSAKIALESRFLNISRREINLNNNSITIFLKNYNQLGGDSDRSVGRKSTDGNVNYFQNVPIGSTSNSNRSPTRKNHGSEERSEGVNLFQNVRIGYPINSNQHRNLFRKAHGLEERVEGEKSPEGEKEMPRIRHGREEKYIEHRIDTEDHEQRKKFLNLGFVTRWEGSPDTMPSNSEENGCPDPSENCQLTVESDDDDENSCKGISIISKALRKSSKDNGSYIGPDSPFLKASVDHSEQDQRRKMSTVFSNAIVPPELLISDFVNSTQDLSRRQEKTKTFRTAIPEVSLSPVELFYPFSFCLWERCVCDSVLSLQILASCSATSFHIIVGVTFASTSALMPQLEEPNSDIHATKAELAWIVSIVFIILPVTSIFAGVFMETFGRLNAVRLAVIPSTVSCIIIALATDVYTIIGGRLLFGIAAALGTNPAIVYVTEITSPEYRGALISSGPTLSSLGMLLGYAMGAFLPWRTVSWVSIVCCLIPVVITVFFFVPESPTWLVSKNRVEHARISLNWLYKLEAESNREKLVDRKLKELMRDKEQKLAASRGKPSVWRKFEGLKKPTGYKPLLIMIILFFFQQYTGVYITTFYIVQYFEEAGSKMNPFHASILVGLTRFVMSVVTVYLLKKFGRRPLCITSCIGMGTSATISGYYTHKVIVSGESSMMPVFTILLFVAFSMIGLLSLPWTMAAEVFPTEIRGIAHGLVMATAHAIMFVSLQTYYGMAELFGGHDGLQWFFASMCVLALVFIYFFLPETHGKTLFEIENYFTQRTVYMKGNYEKKTSFSPSATDRKYSFKNIGLMEALPEVQAEYNTQTNGSRENLKIGGSDVRSSTYKMETSGE</sequence>
<feature type="compositionally biased region" description="Polar residues" evidence="5">
    <location>
        <begin position="369"/>
        <end position="389"/>
    </location>
</feature>
<dbReference type="InterPro" id="IPR050549">
    <property type="entry name" value="MFS_Trehalose_Transporter"/>
</dbReference>
<dbReference type="SUPFAM" id="SSF103473">
    <property type="entry name" value="MFS general substrate transporter"/>
    <property type="match status" value="1"/>
</dbReference>
<feature type="region of interest" description="Disordered" evidence="5">
    <location>
        <begin position="359"/>
        <end position="402"/>
    </location>
</feature>
<dbReference type="InterPro" id="IPR005828">
    <property type="entry name" value="MFS_sugar_transport-like"/>
</dbReference>
<feature type="transmembrane region" description="Helical" evidence="6">
    <location>
        <begin position="1050"/>
        <end position="1069"/>
    </location>
</feature>
<evidence type="ECO:0000256" key="4">
    <source>
        <dbReference type="ARBA" id="ARBA00023136"/>
    </source>
</evidence>
<feature type="region of interest" description="Disordered" evidence="5">
    <location>
        <begin position="483"/>
        <end position="506"/>
    </location>
</feature>
<feature type="transmembrane region" description="Helical" evidence="6">
    <location>
        <begin position="675"/>
        <end position="696"/>
    </location>
</feature>
<evidence type="ECO:0000256" key="3">
    <source>
        <dbReference type="ARBA" id="ARBA00022989"/>
    </source>
</evidence>
<feature type="transmembrane region" description="Helical" evidence="6">
    <location>
        <begin position="1016"/>
        <end position="1038"/>
    </location>
</feature>
<dbReference type="InterPro" id="IPR001111">
    <property type="entry name" value="TGF-b_propeptide"/>
</dbReference>
<feature type="transmembrane region" description="Helical" evidence="6">
    <location>
        <begin position="950"/>
        <end position="969"/>
    </location>
</feature>
<evidence type="ECO:0000256" key="5">
    <source>
        <dbReference type="SAM" id="MobiDB-lite"/>
    </source>
</evidence>
<feature type="compositionally biased region" description="Basic and acidic residues" evidence="5">
    <location>
        <begin position="359"/>
        <end position="368"/>
    </location>
</feature>
<evidence type="ECO:0000259" key="7">
    <source>
        <dbReference type="PROSITE" id="PS50850"/>
    </source>
</evidence>
<feature type="transmembrane region" description="Helical" evidence="6">
    <location>
        <begin position="763"/>
        <end position="784"/>
    </location>
</feature>
<protein>
    <recommendedName>
        <fullName evidence="7">Major facilitator superfamily (MFS) profile domain-containing protein</fullName>
    </recommendedName>
</protein>
<comment type="caution">
    <text evidence="8">The sequence shown here is derived from an EMBL/GenBank/DDBJ whole genome shotgun (WGS) entry which is preliminary data.</text>
</comment>
<keyword evidence="3 6" id="KW-1133">Transmembrane helix</keyword>
<gene>
    <name evidence="8" type="ORF">RUM44_001492</name>
</gene>
<reference evidence="8 9" key="1">
    <citation type="submission" date="2023-09" db="EMBL/GenBank/DDBJ databases">
        <title>Genomes of two closely related lineages of the louse Polyplax serrata with different host specificities.</title>
        <authorList>
            <person name="Martinu J."/>
            <person name="Tarabai H."/>
            <person name="Stefka J."/>
            <person name="Hypsa V."/>
        </authorList>
    </citation>
    <scope>NUCLEOTIDE SEQUENCE [LARGE SCALE GENOMIC DNA]</scope>
    <source>
        <strain evidence="8">98ZLc_SE</strain>
    </source>
</reference>
<dbReference type="Pfam" id="PF00688">
    <property type="entry name" value="TGFb_propeptide"/>
    <property type="match status" value="1"/>
</dbReference>
<dbReference type="PANTHER" id="PTHR48021:SF24">
    <property type="entry name" value="MAJOR FACILITATOR SUPERFAMILY (MFS) PROFILE DOMAIN-CONTAINING PROTEIN"/>
    <property type="match status" value="1"/>
</dbReference>
<proteinExistence type="predicted"/>
<evidence type="ECO:0000256" key="6">
    <source>
        <dbReference type="SAM" id="Phobius"/>
    </source>
</evidence>
<feature type="transmembrane region" description="Helical" evidence="6">
    <location>
        <begin position="734"/>
        <end position="751"/>
    </location>
</feature>
<name>A0ABR1AK62_POLSC</name>
<keyword evidence="2 6" id="KW-0812">Transmembrane</keyword>
<feature type="transmembrane region" description="Helical" evidence="6">
    <location>
        <begin position="886"/>
        <end position="909"/>
    </location>
</feature>
<keyword evidence="4 6" id="KW-0472">Membrane</keyword>
<dbReference type="PANTHER" id="PTHR48021">
    <property type="match status" value="1"/>
</dbReference>
<dbReference type="PROSITE" id="PS50850">
    <property type="entry name" value="MFS"/>
    <property type="match status" value="1"/>
</dbReference>
<dbReference type="Proteomes" id="UP001359485">
    <property type="component" value="Unassembled WGS sequence"/>
</dbReference>
<keyword evidence="9" id="KW-1185">Reference proteome</keyword>